<dbReference type="EMBL" id="JNHI01000075">
    <property type="protein sequence ID" value="KDS24785.1"/>
    <property type="molecule type" value="Genomic_DNA"/>
</dbReference>
<organism evidence="1 2">
    <name type="scientific">Phocaeicola vulgatus str. 3775 SL</name>
    <name type="common">B</name>
    <name type="synonym">iv</name>
    <dbReference type="NCBI Taxonomy" id="1339350"/>
    <lineage>
        <taxon>Bacteria</taxon>
        <taxon>Pseudomonadati</taxon>
        <taxon>Bacteroidota</taxon>
        <taxon>Bacteroidia</taxon>
        <taxon>Bacteroidales</taxon>
        <taxon>Bacteroidaceae</taxon>
        <taxon>Phocaeicola</taxon>
    </lineage>
</organism>
<proteinExistence type="predicted"/>
<comment type="caution">
    <text evidence="1">The sequence shown here is derived from an EMBL/GenBank/DDBJ whole genome shotgun (WGS) entry which is preliminary data.</text>
</comment>
<sequence length="57" mass="6648">MEPSVPTPLQDFFEKWMKSTYNQSSAQKPEGTSYLLCISVMVKNEDLSQSQQYKDRQ</sequence>
<dbReference type="AlphaFoldDB" id="A0A078QNJ7"/>
<dbReference type="Proteomes" id="UP000028134">
    <property type="component" value="Unassembled WGS sequence"/>
</dbReference>
<gene>
    <name evidence="1" type="ORF">M097_4525</name>
</gene>
<protein>
    <submittedName>
        <fullName evidence="1">Transposase IS66 domain protein</fullName>
    </submittedName>
</protein>
<evidence type="ECO:0000313" key="1">
    <source>
        <dbReference type="EMBL" id="KDS24785.1"/>
    </source>
</evidence>
<reference evidence="1 2" key="1">
    <citation type="submission" date="2014-04" db="EMBL/GenBank/DDBJ databases">
        <authorList>
            <person name="Sears C."/>
            <person name="Carroll K."/>
            <person name="Sack B.R."/>
            <person name="Qadri F."/>
            <person name="Myers L.L."/>
            <person name="Chung G.-T."/>
            <person name="Escheverria P."/>
            <person name="Fraser C.M."/>
            <person name="Sadzewicz L."/>
            <person name="Shefchek K.A."/>
            <person name="Tallon L."/>
            <person name="Das S.P."/>
            <person name="Daugherty S."/>
            <person name="Mongodin E.F."/>
        </authorList>
    </citation>
    <scope>NUCLEOTIDE SEQUENCE [LARGE SCALE GENOMIC DNA]</scope>
    <source>
        <strain evidence="2">3775 SL(B) 10 (iv)</strain>
    </source>
</reference>
<evidence type="ECO:0000313" key="2">
    <source>
        <dbReference type="Proteomes" id="UP000028134"/>
    </source>
</evidence>
<accession>A0A078QNJ7</accession>
<name>A0A078QNJ7_PHOVU</name>